<name>A0A327Z6L5_9ACTN</name>
<proteinExistence type="predicted"/>
<gene>
    <name evidence="1" type="ORF">B0I29_1192</name>
</gene>
<organism evidence="1 2">
    <name type="scientific">Actinoplanes lutulentus</name>
    <dbReference type="NCBI Taxonomy" id="1287878"/>
    <lineage>
        <taxon>Bacteria</taxon>
        <taxon>Bacillati</taxon>
        <taxon>Actinomycetota</taxon>
        <taxon>Actinomycetes</taxon>
        <taxon>Micromonosporales</taxon>
        <taxon>Micromonosporaceae</taxon>
        <taxon>Actinoplanes</taxon>
    </lineage>
</organism>
<dbReference type="EMBL" id="QLMJ01000019">
    <property type="protein sequence ID" value="RAK28665.1"/>
    <property type="molecule type" value="Genomic_DNA"/>
</dbReference>
<dbReference type="Proteomes" id="UP000249341">
    <property type="component" value="Unassembled WGS sequence"/>
</dbReference>
<dbReference type="OrthoDB" id="6636929at2"/>
<sequence>MAANRRLALHAALPDHYSHLEVMASTIDHGGRLVSLVANPAQEFVAVPYFTKLRPPPRYDATALICHGAEVREIPLKGLDLWFNGIDSLGDGVVLSAARCASPGVSYERYGEPVPEEELTLTTNVRVVDSRGQTQAAFYAGDGVEKLMTDARGHIWTSYFDESSYWSRNPDGTRSYGFMIGLARWDHNGGEPWMVSSDTPDVPWCDCYALNIGCEQIHACPYPDFAVVELDSNGVRAVIDNTITRCNGLAVTSTEFAFLDQYKDGDGFRWDIRRGRRDGAIIIEYDREHLVLPDGRQPSGWARGKVGRDEMLWLQVDGDRRRWYRYEIDA</sequence>
<dbReference type="AlphaFoldDB" id="A0A327Z6L5"/>
<evidence type="ECO:0000313" key="2">
    <source>
        <dbReference type="Proteomes" id="UP000249341"/>
    </source>
</evidence>
<reference evidence="1 2" key="1">
    <citation type="submission" date="2018-06" db="EMBL/GenBank/DDBJ databases">
        <title>Genomic Encyclopedia of Type Strains, Phase III (KMG-III): the genomes of soil and plant-associated and newly described type strains.</title>
        <authorList>
            <person name="Whitman W."/>
        </authorList>
    </citation>
    <scope>NUCLEOTIDE SEQUENCE [LARGE SCALE GENOMIC DNA]</scope>
    <source>
        <strain evidence="1 2">CGMCC 4.7090</strain>
    </source>
</reference>
<comment type="caution">
    <text evidence="1">The sequence shown here is derived from an EMBL/GenBank/DDBJ whole genome shotgun (WGS) entry which is preliminary data.</text>
</comment>
<evidence type="ECO:0000313" key="1">
    <source>
        <dbReference type="EMBL" id="RAK28665.1"/>
    </source>
</evidence>
<accession>A0A327Z6L5</accession>
<dbReference type="RefSeq" id="WP_111653140.1">
    <property type="nucleotide sequence ID" value="NZ_JACHWI010000006.1"/>
</dbReference>
<evidence type="ECO:0008006" key="3">
    <source>
        <dbReference type="Google" id="ProtNLM"/>
    </source>
</evidence>
<protein>
    <recommendedName>
        <fullName evidence="3">WG repeat protein</fullName>
    </recommendedName>
</protein>
<keyword evidence="2" id="KW-1185">Reference proteome</keyword>